<name>A0A9D1Q0T7_9FIRM</name>
<dbReference type="PIRSF" id="PIRSF000847">
    <property type="entry name" value="Phos_ph_gly_syn"/>
    <property type="match status" value="1"/>
</dbReference>
<feature type="transmembrane region" description="Helical" evidence="18">
    <location>
        <begin position="12"/>
        <end position="29"/>
    </location>
</feature>
<evidence type="ECO:0000256" key="11">
    <source>
        <dbReference type="ARBA" id="ARBA00023098"/>
    </source>
</evidence>
<keyword evidence="13" id="KW-0594">Phospholipid biosynthesis</keyword>
<keyword evidence="11" id="KW-0443">Lipid metabolism</keyword>
<dbReference type="PANTHER" id="PTHR14269">
    <property type="entry name" value="CDP-DIACYLGLYCEROL--GLYCEROL-3-PHOSPHATE 3-PHOSPHATIDYLTRANSFERASE-RELATED"/>
    <property type="match status" value="1"/>
</dbReference>
<dbReference type="InterPro" id="IPR050324">
    <property type="entry name" value="CDP-alcohol_PTase-I"/>
</dbReference>
<dbReference type="Gene3D" id="1.20.120.1760">
    <property type="match status" value="1"/>
</dbReference>
<evidence type="ECO:0000256" key="13">
    <source>
        <dbReference type="ARBA" id="ARBA00023209"/>
    </source>
</evidence>
<evidence type="ECO:0000256" key="15">
    <source>
        <dbReference type="ARBA" id="ARBA00048586"/>
    </source>
</evidence>
<keyword evidence="9 18" id="KW-0812">Transmembrane</keyword>
<dbReference type="EMBL" id="DXHS01000090">
    <property type="protein sequence ID" value="HIW02813.1"/>
    <property type="molecule type" value="Genomic_DNA"/>
</dbReference>
<evidence type="ECO:0000256" key="7">
    <source>
        <dbReference type="ARBA" id="ARBA00022516"/>
    </source>
</evidence>
<keyword evidence="12 18" id="KW-0472">Membrane</keyword>
<dbReference type="Pfam" id="PF01066">
    <property type="entry name" value="CDP-OH_P_transf"/>
    <property type="match status" value="1"/>
</dbReference>
<dbReference type="Proteomes" id="UP000823990">
    <property type="component" value="Unassembled WGS sequence"/>
</dbReference>
<dbReference type="InterPro" id="IPR000462">
    <property type="entry name" value="CDP-OH_P_trans"/>
</dbReference>
<dbReference type="EC" id="2.7.8.5" evidence="5 16"/>
<evidence type="ECO:0000256" key="9">
    <source>
        <dbReference type="ARBA" id="ARBA00022692"/>
    </source>
</evidence>
<evidence type="ECO:0000256" key="3">
    <source>
        <dbReference type="ARBA" id="ARBA00005042"/>
    </source>
</evidence>
<evidence type="ECO:0000256" key="1">
    <source>
        <dbReference type="ARBA" id="ARBA00003973"/>
    </source>
</evidence>
<feature type="transmembrane region" description="Helical" evidence="18">
    <location>
        <begin position="177"/>
        <end position="205"/>
    </location>
</feature>
<reference evidence="19" key="2">
    <citation type="submission" date="2021-04" db="EMBL/GenBank/DDBJ databases">
        <authorList>
            <person name="Gilroy R."/>
        </authorList>
    </citation>
    <scope>NUCLEOTIDE SEQUENCE</scope>
    <source>
        <strain evidence="19">12435</strain>
    </source>
</reference>
<evidence type="ECO:0000256" key="5">
    <source>
        <dbReference type="ARBA" id="ARBA00013170"/>
    </source>
</evidence>
<evidence type="ECO:0000256" key="10">
    <source>
        <dbReference type="ARBA" id="ARBA00022989"/>
    </source>
</evidence>
<comment type="caution">
    <text evidence="19">The sequence shown here is derived from an EMBL/GenBank/DDBJ whole genome shotgun (WGS) entry which is preliminary data.</text>
</comment>
<comment type="pathway">
    <text evidence="3">Phospholipid metabolism; phosphatidylglycerol biosynthesis; phosphatidylglycerol from CDP-diacylglycerol: step 1/2.</text>
</comment>
<dbReference type="GO" id="GO:0008444">
    <property type="term" value="F:CDP-diacylglycerol-glycerol-3-phosphate 3-phosphatidyltransferase activity"/>
    <property type="evidence" value="ECO:0007669"/>
    <property type="project" value="UniProtKB-UniRule"/>
</dbReference>
<protein>
    <recommendedName>
        <fullName evidence="6 16">CDP-diacylglycerol--glycerol-3-phosphate 3-phosphatidyltransferase</fullName>
        <ecNumber evidence="5 16">2.7.8.5</ecNumber>
    </recommendedName>
</protein>
<comment type="similarity">
    <text evidence="4 17">Belongs to the CDP-alcohol phosphatidyltransferase class-I family.</text>
</comment>
<feature type="transmembrane region" description="Helical" evidence="18">
    <location>
        <begin position="75"/>
        <end position="96"/>
    </location>
</feature>
<accession>A0A9D1Q0T7</accession>
<evidence type="ECO:0000313" key="20">
    <source>
        <dbReference type="Proteomes" id="UP000823990"/>
    </source>
</evidence>
<evidence type="ECO:0000256" key="16">
    <source>
        <dbReference type="NCBIfam" id="TIGR00560"/>
    </source>
</evidence>
<proteinExistence type="inferred from homology"/>
<evidence type="ECO:0000256" key="14">
    <source>
        <dbReference type="ARBA" id="ARBA00023264"/>
    </source>
</evidence>
<evidence type="ECO:0000256" key="12">
    <source>
        <dbReference type="ARBA" id="ARBA00023136"/>
    </source>
</evidence>
<evidence type="ECO:0000256" key="18">
    <source>
        <dbReference type="SAM" id="Phobius"/>
    </source>
</evidence>
<feature type="transmembrane region" description="Helical" evidence="18">
    <location>
        <begin position="102"/>
        <end position="125"/>
    </location>
</feature>
<dbReference type="InterPro" id="IPR043130">
    <property type="entry name" value="CDP-OH_PTrfase_TM_dom"/>
</dbReference>
<dbReference type="NCBIfam" id="TIGR00560">
    <property type="entry name" value="pgsA"/>
    <property type="match status" value="1"/>
</dbReference>
<keyword evidence="14" id="KW-1208">Phospholipid metabolism</keyword>
<feature type="transmembrane region" description="Helical" evidence="18">
    <location>
        <begin position="35"/>
        <end position="54"/>
    </location>
</feature>
<gene>
    <name evidence="19" type="primary">pgsA</name>
    <name evidence="19" type="ORF">H9892_05690</name>
</gene>
<comment type="subcellular location">
    <subcellularLocation>
        <location evidence="2">Membrane</location>
        <topology evidence="2">Multi-pass membrane protein</topology>
    </subcellularLocation>
</comment>
<organism evidence="19 20">
    <name type="scientific">Candidatus Protoclostridium stercorigallinarum</name>
    <dbReference type="NCBI Taxonomy" id="2838741"/>
    <lineage>
        <taxon>Bacteria</taxon>
        <taxon>Bacillati</taxon>
        <taxon>Bacillota</taxon>
        <taxon>Clostridia</taxon>
        <taxon>Candidatus Protoclostridium</taxon>
    </lineage>
</organism>
<evidence type="ECO:0000256" key="4">
    <source>
        <dbReference type="ARBA" id="ARBA00010441"/>
    </source>
</evidence>
<evidence type="ECO:0000256" key="6">
    <source>
        <dbReference type="ARBA" id="ARBA00014944"/>
    </source>
</evidence>
<dbReference type="GO" id="GO:0016020">
    <property type="term" value="C:membrane"/>
    <property type="evidence" value="ECO:0007669"/>
    <property type="project" value="UniProtKB-SubCell"/>
</dbReference>
<reference evidence="19" key="1">
    <citation type="journal article" date="2021" name="PeerJ">
        <title>Extensive microbial diversity within the chicken gut microbiome revealed by metagenomics and culture.</title>
        <authorList>
            <person name="Gilroy R."/>
            <person name="Ravi A."/>
            <person name="Getino M."/>
            <person name="Pursley I."/>
            <person name="Horton D.L."/>
            <person name="Alikhan N.F."/>
            <person name="Baker D."/>
            <person name="Gharbi K."/>
            <person name="Hall N."/>
            <person name="Watson M."/>
            <person name="Adriaenssens E.M."/>
            <person name="Foster-Nyarko E."/>
            <person name="Jarju S."/>
            <person name="Secka A."/>
            <person name="Antonio M."/>
            <person name="Oren A."/>
            <person name="Chaudhuri R.R."/>
            <person name="La Ragione R."/>
            <person name="Hildebrand F."/>
            <person name="Pallen M.J."/>
        </authorList>
    </citation>
    <scope>NUCLEOTIDE SEQUENCE</scope>
    <source>
        <strain evidence="19">12435</strain>
    </source>
</reference>
<sequence length="225" mass="24151">MNIPNKLTMARMLLIPVYVLLVFLEVGAFAYFNDFLAVVVFGVAAFTDLLDGKLARKWNMVTNFGKLFDSAADKLLCGSALILLIYVFSAVCVPLFSSEASLAFLIVISVIVVLIMCRELFMTAFRSVAASRNVIVAADMPGKIKAAAQMAGIAVIMLAPDLWAIGVSRGIEGLVTAAQVIFIAGFALIVLSAVMAVVSCVMYIVKYPTVLSEDPPEKPDNGDDK</sequence>
<keyword evidence="8 17" id="KW-0808">Transferase</keyword>
<dbReference type="PANTHER" id="PTHR14269:SF62">
    <property type="entry name" value="CDP-DIACYLGLYCEROL--GLYCEROL-3-PHOSPHATE 3-PHOSPHATIDYLTRANSFERASE 1, CHLOROPLASTIC"/>
    <property type="match status" value="1"/>
</dbReference>
<evidence type="ECO:0000313" key="19">
    <source>
        <dbReference type="EMBL" id="HIW02813.1"/>
    </source>
</evidence>
<dbReference type="InterPro" id="IPR004570">
    <property type="entry name" value="Phosphatidylglycerol_P_synth"/>
</dbReference>
<comment type="function">
    <text evidence="1">This protein catalyzes the committed step to the synthesis of the acidic phospholipids.</text>
</comment>
<keyword evidence="10 18" id="KW-1133">Transmembrane helix</keyword>
<dbReference type="GO" id="GO:0046474">
    <property type="term" value="P:glycerophospholipid biosynthetic process"/>
    <property type="evidence" value="ECO:0007669"/>
    <property type="project" value="TreeGrafter"/>
</dbReference>
<feature type="transmembrane region" description="Helical" evidence="18">
    <location>
        <begin position="146"/>
        <end position="165"/>
    </location>
</feature>
<evidence type="ECO:0000256" key="2">
    <source>
        <dbReference type="ARBA" id="ARBA00004141"/>
    </source>
</evidence>
<keyword evidence="7" id="KW-0444">Lipid biosynthesis</keyword>
<evidence type="ECO:0000256" key="8">
    <source>
        <dbReference type="ARBA" id="ARBA00022679"/>
    </source>
</evidence>
<evidence type="ECO:0000256" key="17">
    <source>
        <dbReference type="RuleBase" id="RU003750"/>
    </source>
</evidence>
<dbReference type="InterPro" id="IPR048254">
    <property type="entry name" value="CDP_ALCOHOL_P_TRANSF_CS"/>
</dbReference>
<comment type="catalytic activity">
    <reaction evidence="15">
        <text>a CDP-1,2-diacyl-sn-glycerol + sn-glycerol 3-phosphate = a 1,2-diacyl-sn-glycero-3-phospho-(1'-sn-glycero-3'-phosphate) + CMP + H(+)</text>
        <dbReference type="Rhea" id="RHEA:12593"/>
        <dbReference type="ChEBI" id="CHEBI:15378"/>
        <dbReference type="ChEBI" id="CHEBI:57597"/>
        <dbReference type="ChEBI" id="CHEBI:58332"/>
        <dbReference type="ChEBI" id="CHEBI:60110"/>
        <dbReference type="ChEBI" id="CHEBI:60377"/>
        <dbReference type="EC" id="2.7.8.5"/>
    </reaction>
</comment>
<dbReference type="PROSITE" id="PS00379">
    <property type="entry name" value="CDP_ALCOHOL_P_TRANSF"/>
    <property type="match status" value="1"/>
</dbReference>
<dbReference type="AlphaFoldDB" id="A0A9D1Q0T7"/>